<dbReference type="GO" id="GO:0016020">
    <property type="term" value="C:membrane"/>
    <property type="evidence" value="ECO:0007669"/>
    <property type="project" value="TreeGrafter"/>
</dbReference>
<keyword evidence="1" id="KW-0479">Metal-binding</keyword>
<reference evidence="4" key="1">
    <citation type="journal article" date="2014" name="Int. J. Syst. Evol. Microbiol.">
        <title>Complete genome sequence of Corynebacterium casei LMG S-19264T (=DSM 44701T), isolated from a smear-ripened cheese.</title>
        <authorList>
            <consortium name="US DOE Joint Genome Institute (JGI-PGF)"/>
            <person name="Walter F."/>
            <person name="Albersmeier A."/>
            <person name="Kalinowski J."/>
            <person name="Ruckert C."/>
        </authorList>
    </citation>
    <scope>NUCLEOTIDE SEQUENCE</scope>
    <source>
        <strain evidence="4">CGMCC 1.15448</strain>
    </source>
</reference>
<accession>A0A8J2UGK8</accession>
<reference evidence="4" key="2">
    <citation type="submission" date="2020-09" db="EMBL/GenBank/DDBJ databases">
        <authorList>
            <person name="Sun Q."/>
            <person name="Zhou Y."/>
        </authorList>
    </citation>
    <scope>NUCLEOTIDE SEQUENCE</scope>
    <source>
        <strain evidence="4">CGMCC 1.15448</strain>
    </source>
</reference>
<evidence type="ECO:0000313" key="4">
    <source>
        <dbReference type="EMBL" id="GGB14497.1"/>
    </source>
</evidence>
<feature type="domain" description="NodB homology" evidence="3">
    <location>
        <begin position="27"/>
        <end position="204"/>
    </location>
</feature>
<protein>
    <submittedName>
        <fullName evidence="4">Polysaccharide deacetylase</fullName>
    </submittedName>
</protein>
<dbReference type="InterPro" id="IPR011330">
    <property type="entry name" value="Glyco_hydro/deAcase_b/a-brl"/>
</dbReference>
<dbReference type="SUPFAM" id="SSF88713">
    <property type="entry name" value="Glycoside hydrolase/deacetylase"/>
    <property type="match status" value="1"/>
</dbReference>
<keyword evidence="5" id="KW-1185">Reference proteome</keyword>
<name>A0A8J2UGK8_9BACT</name>
<evidence type="ECO:0000256" key="1">
    <source>
        <dbReference type="ARBA" id="ARBA00022723"/>
    </source>
</evidence>
<gene>
    <name evidence="4" type="ORF">GCM10011511_42920</name>
</gene>
<dbReference type="GO" id="GO:0016810">
    <property type="term" value="F:hydrolase activity, acting on carbon-nitrogen (but not peptide) bonds"/>
    <property type="evidence" value="ECO:0007669"/>
    <property type="project" value="InterPro"/>
</dbReference>
<dbReference type="Gene3D" id="3.20.20.370">
    <property type="entry name" value="Glycoside hydrolase/deacetylase"/>
    <property type="match status" value="1"/>
</dbReference>
<evidence type="ECO:0000259" key="3">
    <source>
        <dbReference type="PROSITE" id="PS51677"/>
    </source>
</evidence>
<sequence>MFYLVRTPWWLKKIYSRLIWSIPVKEKVLYLTFDDGPHPVATPLVLEQLKKYGARATFFCIGKNVEEYPQIYRRVLLEGHRVGNHTQNHLNGWKTDDRKYLENIRDAARLIDSDLFRPPYGRIGVLQSALLRQAPLNYKIVMWEVLSADFDTALVAERCARHVIRNARPGSIVVFHDSEKALPRLSEALPMVLEHFSKEGYRFEAIPVRLYE</sequence>
<dbReference type="Proteomes" id="UP000607559">
    <property type="component" value="Unassembled WGS sequence"/>
</dbReference>
<dbReference type="InterPro" id="IPR002509">
    <property type="entry name" value="NODB_dom"/>
</dbReference>
<dbReference type="AlphaFoldDB" id="A0A8J2UGK8"/>
<evidence type="ECO:0000256" key="2">
    <source>
        <dbReference type="ARBA" id="ARBA00022801"/>
    </source>
</evidence>
<dbReference type="EMBL" id="BMJC01000004">
    <property type="protein sequence ID" value="GGB14497.1"/>
    <property type="molecule type" value="Genomic_DNA"/>
</dbReference>
<keyword evidence="2" id="KW-0378">Hydrolase</keyword>
<dbReference type="RefSeq" id="WP_188935592.1">
    <property type="nucleotide sequence ID" value="NZ_BMJC01000004.1"/>
</dbReference>
<dbReference type="Pfam" id="PF01522">
    <property type="entry name" value="Polysacc_deac_1"/>
    <property type="match status" value="1"/>
</dbReference>
<dbReference type="GO" id="GO:0046872">
    <property type="term" value="F:metal ion binding"/>
    <property type="evidence" value="ECO:0007669"/>
    <property type="project" value="UniProtKB-KW"/>
</dbReference>
<dbReference type="GO" id="GO:0005975">
    <property type="term" value="P:carbohydrate metabolic process"/>
    <property type="evidence" value="ECO:0007669"/>
    <property type="project" value="InterPro"/>
</dbReference>
<comment type="caution">
    <text evidence="4">The sequence shown here is derived from an EMBL/GenBank/DDBJ whole genome shotgun (WGS) entry which is preliminary data.</text>
</comment>
<dbReference type="PROSITE" id="PS51677">
    <property type="entry name" value="NODB"/>
    <property type="match status" value="1"/>
</dbReference>
<organism evidence="4 5">
    <name type="scientific">Puia dinghuensis</name>
    <dbReference type="NCBI Taxonomy" id="1792502"/>
    <lineage>
        <taxon>Bacteria</taxon>
        <taxon>Pseudomonadati</taxon>
        <taxon>Bacteroidota</taxon>
        <taxon>Chitinophagia</taxon>
        <taxon>Chitinophagales</taxon>
        <taxon>Chitinophagaceae</taxon>
        <taxon>Puia</taxon>
    </lineage>
</organism>
<evidence type="ECO:0000313" key="5">
    <source>
        <dbReference type="Proteomes" id="UP000607559"/>
    </source>
</evidence>
<dbReference type="PANTHER" id="PTHR10587:SF133">
    <property type="entry name" value="CHITIN DEACETYLASE 1-RELATED"/>
    <property type="match status" value="1"/>
</dbReference>
<dbReference type="InterPro" id="IPR050248">
    <property type="entry name" value="Polysacc_deacetylase_ArnD"/>
</dbReference>
<dbReference type="CDD" id="cd10917">
    <property type="entry name" value="CE4_NodB_like_6s_7s"/>
    <property type="match status" value="1"/>
</dbReference>
<dbReference type="PANTHER" id="PTHR10587">
    <property type="entry name" value="GLYCOSYL TRANSFERASE-RELATED"/>
    <property type="match status" value="1"/>
</dbReference>
<proteinExistence type="predicted"/>